<evidence type="ECO:0000313" key="4">
    <source>
        <dbReference type="EMBL" id="XAN09152.1"/>
    </source>
</evidence>
<gene>
    <name evidence="4" type="ORF">AADG42_18120</name>
</gene>
<dbReference type="PANTHER" id="PTHR34068:SF2">
    <property type="entry name" value="UPF0145 PROTEIN SCO3412"/>
    <property type="match status" value="1"/>
</dbReference>
<dbReference type="Gene3D" id="3.30.110.70">
    <property type="entry name" value="Hypothetical protein apc22750. Chain B"/>
    <property type="match status" value="1"/>
</dbReference>
<dbReference type="InterPro" id="IPR035439">
    <property type="entry name" value="UPF0145_dom_sf"/>
</dbReference>
<dbReference type="EMBL" id="CP154795">
    <property type="protein sequence ID" value="XAN09152.1"/>
    <property type="molecule type" value="Genomic_DNA"/>
</dbReference>
<proteinExistence type="inferred from homology"/>
<evidence type="ECO:0000256" key="2">
    <source>
        <dbReference type="HAMAP-Rule" id="MF_00338"/>
    </source>
</evidence>
<dbReference type="Pfam" id="PF01906">
    <property type="entry name" value="YbjQ_1"/>
    <property type="match status" value="1"/>
</dbReference>
<dbReference type="RefSeq" id="WP_425310606.1">
    <property type="nucleotide sequence ID" value="NZ_CP154795.1"/>
</dbReference>
<feature type="compositionally biased region" description="Low complexity" evidence="3">
    <location>
        <begin position="122"/>
        <end position="133"/>
    </location>
</feature>
<comment type="similarity">
    <text evidence="1 2">Belongs to the UPF0145 family.</text>
</comment>
<accession>A0ABZ3FWG9</accession>
<reference evidence="4 5" key="1">
    <citation type="submission" date="2024-04" db="EMBL/GenBank/DDBJ databases">
        <title>Isolation of an actinomycete strain from pig manure.</title>
        <authorList>
            <person name="Gong T."/>
            <person name="Yu Z."/>
            <person name="An M."/>
            <person name="Wei C."/>
            <person name="Yang W."/>
            <person name="Liu L."/>
        </authorList>
    </citation>
    <scope>NUCLEOTIDE SEQUENCE [LARGE SCALE GENOMIC DNA]</scope>
    <source>
        <strain evidence="4 5">ZF39</strain>
    </source>
</reference>
<dbReference type="SUPFAM" id="SSF117782">
    <property type="entry name" value="YbjQ-like"/>
    <property type="match status" value="1"/>
</dbReference>
<keyword evidence="5" id="KW-1185">Reference proteome</keyword>
<sequence>MLIVTSNGIPGYRIEAVLGEVMGMTVRAANLGKNITASFRSLGGGEVPEYTQLVYESRNEVMNRMWSECLRRGGNAIVAMRFDNGEIANNFTEVCAYGTAVVVTPIPEGEPGATPQSIARAAAANPGPGNWPRMDGQQLPTEGAVPPPVPEGQRPQAPAPEGVRPPAPAPEGQRPPENPRPPEEQRPSDDRPRRAEDQRPNTDGSWLDLG</sequence>
<dbReference type="InterPro" id="IPR002765">
    <property type="entry name" value="UPF0145_YbjQ-like"/>
</dbReference>
<evidence type="ECO:0000313" key="5">
    <source>
        <dbReference type="Proteomes" id="UP001442841"/>
    </source>
</evidence>
<dbReference type="PANTHER" id="PTHR34068">
    <property type="entry name" value="UPF0145 PROTEIN YBJQ"/>
    <property type="match status" value="1"/>
</dbReference>
<dbReference type="HAMAP" id="MF_00338">
    <property type="entry name" value="UPF0145"/>
    <property type="match status" value="1"/>
</dbReference>
<name>A0ABZ3FWG9_9ACTN</name>
<feature type="compositionally biased region" description="Basic and acidic residues" evidence="3">
    <location>
        <begin position="180"/>
        <end position="200"/>
    </location>
</feature>
<feature type="region of interest" description="Disordered" evidence="3">
    <location>
        <begin position="122"/>
        <end position="210"/>
    </location>
</feature>
<evidence type="ECO:0000256" key="3">
    <source>
        <dbReference type="SAM" id="MobiDB-lite"/>
    </source>
</evidence>
<organism evidence="4 5">
    <name type="scientific">Ammonicoccus fulvus</name>
    <dbReference type="NCBI Taxonomy" id="3138240"/>
    <lineage>
        <taxon>Bacteria</taxon>
        <taxon>Bacillati</taxon>
        <taxon>Actinomycetota</taxon>
        <taxon>Actinomycetes</taxon>
        <taxon>Propionibacteriales</taxon>
        <taxon>Propionibacteriaceae</taxon>
        <taxon>Ammonicoccus</taxon>
    </lineage>
</organism>
<protein>
    <recommendedName>
        <fullName evidence="2">UPF0145 protein AADG42_18120</fullName>
    </recommendedName>
</protein>
<dbReference type="Proteomes" id="UP001442841">
    <property type="component" value="Chromosome"/>
</dbReference>
<evidence type="ECO:0000256" key="1">
    <source>
        <dbReference type="ARBA" id="ARBA00010751"/>
    </source>
</evidence>